<dbReference type="InterPro" id="IPR000760">
    <property type="entry name" value="Inositol_monophosphatase-like"/>
</dbReference>
<dbReference type="SUPFAM" id="SSF56655">
    <property type="entry name" value="Carbohydrate phosphatase"/>
    <property type="match status" value="1"/>
</dbReference>
<evidence type="ECO:0000313" key="5">
    <source>
        <dbReference type="Proteomes" id="UP001597475"/>
    </source>
</evidence>
<gene>
    <name evidence="4" type="ORF">ACFSR9_14050</name>
</gene>
<dbReference type="InterPro" id="IPR020550">
    <property type="entry name" value="Inositol_monophosphatase_CS"/>
</dbReference>
<dbReference type="GO" id="GO:0008441">
    <property type="term" value="F:3'(2'),5'-bisphosphate nucleotidase activity"/>
    <property type="evidence" value="ECO:0007669"/>
    <property type="project" value="UniProtKB-EC"/>
</dbReference>
<dbReference type="PANTHER" id="PTHR20854:SF4">
    <property type="entry name" value="INOSITOL-1-MONOPHOSPHATASE-RELATED"/>
    <property type="match status" value="1"/>
</dbReference>
<dbReference type="Gene3D" id="3.40.190.80">
    <property type="match status" value="1"/>
</dbReference>
<dbReference type="Pfam" id="PF00459">
    <property type="entry name" value="Inositol_P"/>
    <property type="match status" value="1"/>
</dbReference>
<dbReference type="Proteomes" id="UP001597475">
    <property type="component" value="Unassembled WGS sequence"/>
</dbReference>
<evidence type="ECO:0000313" key="4">
    <source>
        <dbReference type="EMBL" id="MFD2610547.1"/>
    </source>
</evidence>
<keyword evidence="3" id="KW-0460">Magnesium</keyword>
<name>A0ABW5P5G5_9DEIO</name>
<keyword evidence="2 4" id="KW-0378">Hydrolase</keyword>
<accession>A0ABW5P5G5</accession>
<sequence>MTDLTPELQVAVRLAREAGDVLRAHLRAGLSVEHKTSADDPVTAADREASRLIVQGLHAAFPADGLLSEEETDAPERLGRERVWIVDPIDGTKEYVSGSPDYCVSIGLSVAGQPVLGVVYVPATDELFTGVVGQGVQKNGVPVGFSDRAAYVVSVSDTEFRRELFRPDATGTLLPGMVPSGSIALKLARISAGEADVTFSMSPRSEWDLAAGHALLRAAGGELRRRDGRAIGYNLARPHLEQGIIGGRPDALEWLDTELRARGMPTAHLGLKETAPAWAALPEADRAALRGHPGVFIRHAGDTLLALLVLDPETRVVERAEGDAFHLERLTRDVTRALGPLA</sequence>
<dbReference type="EMBL" id="JBHUMK010000068">
    <property type="protein sequence ID" value="MFD2610547.1"/>
    <property type="molecule type" value="Genomic_DNA"/>
</dbReference>
<organism evidence="4 5">
    <name type="scientific">Deinococcus taklimakanensis</name>
    <dbReference type="NCBI Taxonomy" id="536443"/>
    <lineage>
        <taxon>Bacteria</taxon>
        <taxon>Thermotogati</taxon>
        <taxon>Deinococcota</taxon>
        <taxon>Deinococci</taxon>
        <taxon>Deinococcales</taxon>
        <taxon>Deinococcaceae</taxon>
        <taxon>Deinococcus</taxon>
    </lineage>
</organism>
<dbReference type="PANTHER" id="PTHR20854">
    <property type="entry name" value="INOSITOL MONOPHOSPHATASE"/>
    <property type="match status" value="1"/>
</dbReference>
<keyword evidence="5" id="KW-1185">Reference proteome</keyword>
<evidence type="ECO:0000256" key="3">
    <source>
        <dbReference type="ARBA" id="ARBA00022842"/>
    </source>
</evidence>
<dbReference type="PRINTS" id="PR00377">
    <property type="entry name" value="IMPHPHTASES"/>
</dbReference>
<dbReference type="Gene3D" id="3.30.540.10">
    <property type="entry name" value="Fructose-1,6-Bisphosphatase, subunit A, domain 1"/>
    <property type="match status" value="1"/>
</dbReference>
<evidence type="ECO:0000256" key="1">
    <source>
        <dbReference type="ARBA" id="ARBA00022723"/>
    </source>
</evidence>
<dbReference type="PROSITE" id="PS00630">
    <property type="entry name" value="IMP_2"/>
    <property type="match status" value="1"/>
</dbReference>
<comment type="caution">
    <text evidence="4">The sequence shown here is derived from an EMBL/GenBank/DDBJ whole genome shotgun (WGS) entry which is preliminary data.</text>
</comment>
<dbReference type="RefSeq" id="WP_386846785.1">
    <property type="nucleotide sequence ID" value="NZ_JBHUMK010000068.1"/>
</dbReference>
<dbReference type="CDD" id="cd01638">
    <property type="entry name" value="CysQ"/>
    <property type="match status" value="1"/>
</dbReference>
<protein>
    <submittedName>
        <fullName evidence="4">3'(2'),5'-bisphosphate nucleotidase CysQ</fullName>
        <ecNumber evidence="4">3.1.3.7</ecNumber>
    </submittedName>
</protein>
<keyword evidence="1" id="KW-0479">Metal-binding</keyword>
<dbReference type="EC" id="3.1.3.7" evidence="4"/>
<dbReference type="InterPro" id="IPR020583">
    <property type="entry name" value="Inositol_monoP_metal-BS"/>
</dbReference>
<evidence type="ECO:0000256" key="2">
    <source>
        <dbReference type="ARBA" id="ARBA00022801"/>
    </source>
</evidence>
<reference evidence="5" key="1">
    <citation type="journal article" date="2019" name="Int. J. Syst. Evol. Microbiol.">
        <title>The Global Catalogue of Microorganisms (GCM) 10K type strain sequencing project: providing services to taxonomists for standard genome sequencing and annotation.</title>
        <authorList>
            <consortium name="The Broad Institute Genomics Platform"/>
            <consortium name="The Broad Institute Genome Sequencing Center for Infectious Disease"/>
            <person name="Wu L."/>
            <person name="Ma J."/>
        </authorList>
    </citation>
    <scope>NUCLEOTIDE SEQUENCE [LARGE SCALE GENOMIC DNA]</scope>
    <source>
        <strain evidence="5">KCTC 33842</strain>
    </source>
</reference>
<dbReference type="PROSITE" id="PS00629">
    <property type="entry name" value="IMP_1"/>
    <property type="match status" value="1"/>
</dbReference>
<proteinExistence type="predicted"/>